<accession>A0A1G2ANI0</accession>
<protein>
    <submittedName>
        <fullName evidence="1">Uncharacterized protein</fullName>
    </submittedName>
</protein>
<dbReference type="EMBL" id="MHKB01000015">
    <property type="protein sequence ID" value="OGY78463.1"/>
    <property type="molecule type" value="Genomic_DNA"/>
</dbReference>
<gene>
    <name evidence="1" type="ORF">A3B74_02085</name>
</gene>
<reference evidence="1 2" key="1">
    <citation type="journal article" date="2016" name="Nat. Commun.">
        <title>Thousands of microbial genomes shed light on interconnected biogeochemical processes in an aquifer system.</title>
        <authorList>
            <person name="Anantharaman K."/>
            <person name="Brown C.T."/>
            <person name="Hug L.A."/>
            <person name="Sharon I."/>
            <person name="Castelle C.J."/>
            <person name="Probst A.J."/>
            <person name="Thomas B.C."/>
            <person name="Singh A."/>
            <person name="Wilkins M.J."/>
            <person name="Karaoz U."/>
            <person name="Brodie E.L."/>
            <person name="Williams K.H."/>
            <person name="Hubbard S.S."/>
            <person name="Banfield J.F."/>
        </authorList>
    </citation>
    <scope>NUCLEOTIDE SEQUENCE [LARGE SCALE GENOMIC DNA]</scope>
</reference>
<proteinExistence type="predicted"/>
<dbReference type="Proteomes" id="UP000177165">
    <property type="component" value="Unassembled WGS sequence"/>
</dbReference>
<evidence type="ECO:0000313" key="1">
    <source>
        <dbReference type="EMBL" id="OGY78463.1"/>
    </source>
</evidence>
<evidence type="ECO:0000313" key="2">
    <source>
        <dbReference type="Proteomes" id="UP000177165"/>
    </source>
</evidence>
<organism evidence="1 2">
    <name type="scientific">Candidatus Kerfeldbacteria bacterium RIFCSPHIGHO2_02_FULL_42_14</name>
    <dbReference type="NCBI Taxonomy" id="1798540"/>
    <lineage>
        <taxon>Bacteria</taxon>
        <taxon>Candidatus Kerfeldiibacteriota</taxon>
    </lineage>
</organism>
<dbReference type="AlphaFoldDB" id="A0A1G2ANI0"/>
<dbReference type="STRING" id="1798540.A3B74_02085"/>
<comment type="caution">
    <text evidence="1">The sequence shown here is derived from an EMBL/GenBank/DDBJ whole genome shotgun (WGS) entry which is preliminary data.</text>
</comment>
<name>A0A1G2ANI0_9BACT</name>
<sequence>MLDALYTQFHALPEKIRDAVSSAEALSVLEEIEEKYDILLAKFVMKVMIREIPIESIGSRLIQDYHKDPDEAVRIARELIDRFFKPVLGFLTAHKRRVEEIKKPQYIQPTRASSEKKLEQMTPSQVPLSSRTVSPAFIPSQSFQQQAHIPERSPIVPSARDVTQRMGVDILPNTSKQMEPTQDITAFTQELIRMYQLPVQTQDQLRRFYNLIVSRMKGIRDEQELHDMLISPWNLGGMDFTTGLVQQVQSSIQKQAAFLQQMTDEQSETYEKNGQEKIVFAHGDAASVNIRTEQPTKIARPVFEKPIHDIPAPQVATPTTTLEEQRGQDARQAQTTSIYTNPLQQGWQYTTKVEYKKDAPSRTPVILPTESKEIESQSKPQVVSAPVPQEVVKPKPLEATTIPKIMPAQKIFPTVRKSLLPDSKPKLSDIRMRPTPMGPLEELQSFSVKDLRQLSQDPKQVTQLLQGKLDLLEEESLEAKSKGINAWKRSVLNQLYIEMGQESLVSGESIENIMQKRAEQKRPYLTVEEFEAIADFNTSLRF</sequence>